<dbReference type="EMBL" id="LNYJ01000011">
    <property type="protein sequence ID" value="KTD17972.1"/>
    <property type="molecule type" value="Genomic_DNA"/>
</dbReference>
<comment type="caution">
    <text evidence="5">The sequence shown here is derived from an EMBL/GenBank/DDBJ whole genome shotgun (WGS) entry which is preliminary data.</text>
</comment>
<keyword evidence="2" id="KW-0455">Luminescence</keyword>
<feature type="domain" description="FAD-binding FR-type" evidence="4">
    <location>
        <begin position="2"/>
        <end position="99"/>
    </location>
</feature>
<reference evidence="5 6" key="1">
    <citation type="submission" date="2015-11" db="EMBL/GenBank/DDBJ databases">
        <title>Genomic analysis of 38 Legionella species identifies large and diverse effector repertoires.</title>
        <authorList>
            <person name="Burstein D."/>
            <person name="Amaro F."/>
            <person name="Zusman T."/>
            <person name="Lifshitz Z."/>
            <person name="Cohen O."/>
            <person name="Gilbert J.A."/>
            <person name="Pupko T."/>
            <person name="Shuman H.A."/>
            <person name="Segal G."/>
        </authorList>
    </citation>
    <scope>NUCLEOTIDE SEQUENCE [LARGE SCALE GENOMIC DNA]</scope>
    <source>
        <strain evidence="5 6">BL-540</strain>
    </source>
</reference>
<dbReference type="SUPFAM" id="SSF52343">
    <property type="entry name" value="Ferredoxin reductase-like, C-terminal NADP-linked domain"/>
    <property type="match status" value="1"/>
</dbReference>
<dbReference type="Gene3D" id="2.40.30.10">
    <property type="entry name" value="Translation factors"/>
    <property type="match status" value="1"/>
</dbReference>
<dbReference type="InterPro" id="IPR039261">
    <property type="entry name" value="FNR_nucleotide-bd"/>
</dbReference>
<gene>
    <name evidence="5" type="ORF">Ljor_2278</name>
</gene>
<proteinExistence type="inferred from homology"/>
<accession>A0A0W0VCW1</accession>
<dbReference type="GO" id="GO:0008218">
    <property type="term" value="P:bioluminescence"/>
    <property type="evidence" value="ECO:0007669"/>
    <property type="project" value="UniProtKB-KW"/>
</dbReference>
<evidence type="ECO:0000256" key="2">
    <source>
        <dbReference type="ARBA" id="ARBA00023223"/>
    </source>
</evidence>
<dbReference type="InterPro" id="IPR050415">
    <property type="entry name" value="MRET"/>
</dbReference>
<evidence type="ECO:0000259" key="4">
    <source>
        <dbReference type="PROSITE" id="PS51384"/>
    </source>
</evidence>
<dbReference type="Gene3D" id="3.40.50.80">
    <property type="entry name" value="Nucleotide-binding domain of ferredoxin-NADP reductase (FNR) module"/>
    <property type="match status" value="1"/>
</dbReference>
<dbReference type="GO" id="GO:0016491">
    <property type="term" value="F:oxidoreductase activity"/>
    <property type="evidence" value="ECO:0007669"/>
    <property type="project" value="UniProtKB-KW"/>
</dbReference>
<protein>
    <submittedName>
        <fullName evidence="5">NAD(P)H-flavin reductase</fullName>
    </submittedName>
</protein>
<dbReference type="PANTHER" id="PTHR47354:SF7">
    <property type="entry name" value="NAD(P)H-FLAVIN REDUCTASE"/>
    <property type="match status" value="1"/>
</dbReference>
<dbReference type="PRINTS" id="PR00410">
    <property type="entry name" value="PHEHYDRXLASE"/>
</dbReference>
<dbReference type="InterPro" id="IPR017927">
    <property type="entry name" value="FAD-bd_FR_type"/>
</dbReference>
<evidence type="ECO:0000256" key="3">
    <source>
        <dbReference type="ARBA" id="ARBA00038177"/>
    </source>
</evidence>
<dbReference type="PANTHER" id="PTHR47354">
    <property type="entry name" value="NADH OXIDOREDUCTASE HCR"/>
    <property type="match status" value="1"/>
</dbReference>
<evidence type="ECO:0000313" key="5">
    <source>
        <dbReference type="EMBL" id="KTD17972.1"/>
    </source>
</evidence>
<keyword evidence="1" id="KW-0560">Oxidoreductase</keyword>
<dbReference type="InterPro" id="IPR017938">
    <property type="entry name" value="Riboflavin_synthase-like_b-brl"/>
</dbReference>
<evidence type="ECO:0000313" key="6">
    <source>
        <dbReference type="Proteomes" id="UP000055035"/>
    </source>
</evidence>
<name>A0A0W0VCW1_9GAMM</name>
<evidence type="ECO:0000256" key="1">
    <source>
        <dbReference type="ARBA" id="ARBA00023002"/>
    </source>
</evidence>
<dbReference type="RefSeq" id="WP_058471674.1">
    <property type="nucleotide sequence ID" value="NZ_CAAAIC010000001.1"/>
</dbReference>
<organism evidence="5 6">
    <name type="scientific">Legionella jordanis</name>
    <dbReference type="NCBI Taxonomy" id="456"/>
    <lineage>
        <taxon>Bacteria</taxon>
        <taxon>Pseudomonadati</taxon>
        <taxon>Pseudomonadota</taxon>
        <taxon>Gammaproteobacteria</taxon>
        <taxon>Legionellales</taxon>
        <taxon>Legionellaceae</taxon>
        <taxon>Legionella</taxon>
    </lineage>
</organism>
<keyword evidence="6" id="KW-1185">Reference proteome</keyword>
<dbReference type="STRING" id="456.Ljor_2278"/>
<dbReference type="Pfam" id="PF00175">
    <property type="entry name" value="NAD_binding_1"/>
    <property type="match status" value="1"/>
</dbReference>
<sequence>MTKLITADVEQINPLTDSILQVYLRPSKYIEYEAGQYLQVITPDGELSYSIANAPLGSHQYELHIRHSQENSSNQKLLNEIKSKGKVQIHLPLGNCYLNRLEADKPILFIAGGTGFAPIKAMIEQLLATGDKRSFELFWGARSQSDLYLDDKVRQWQAHVARFHYFSSLSQSSRETLASVILDHHAKDLKEWQVVIAGPFDMVFAIRDVLLLYGVKKEQLFSDAFDFEEKESN</sequence>
<dbReference type="Proteomes" id="UP000055035">
    <property type="component" value="Unassembled WGS sequence"/>
</dbReference>
<dbReference type="SUPFAM" id="SSF63380">
    <property type="entry name" value="Riboflavin synthase domain-like"/>
    <property type="match status" value="1"/>
</dbReference>
<dbReference type="CDD" id="cd06189">
    <property type="entry name" value="flavin_oxioreductase"/>
    <property type="match status" value="1"/>
</dbReference>
<dbReference type="InterPro" id="IPR001433">
    <property type="entry name" value="OxRdtase_FAD/NAD-bd"/>
</dbReference>
<dbReference type="OrthoDB" id="9806195at2"/>
<comment type="similarity">
    <text evidence="3">Belongs to the Fre/LuxG FAD/NAD(P) flavoprotein oxidoreductase family.</text>
</comment>
<dbReference type="PATRIC" id="fig|456.5.peg.2455"/>
<dbReference type="PROSITE" id="PS51384">
    <property type="entry name" value="FAD_FR"/>
    <property type="match status" value="1"/>
</dbReference>
<dbReference type="AlphaFoldDB" id="A0A0W0VCW1"/>